<dbReference type="Proteomes" id="UP001606099">
    <property type="component" value="Unassembled WGS sequence"/>
</dbReference>
<gene>
    <name evidence="1" type="ORF">ACG0Z6_00145</name>
</gene>
<evidence type="ECO:0000313" key="2">
    <source>
        <dbReference type="Proteomes" id="UP001606099"/>
    </source>
</evidence>
<accession>A0ABW7FQQ0</accession>
<comment type="caution">
    <text evidence="1">The sequence shown here is derived from an EMBL/GenBank/DDBJ whole genome shotgun (WGS) entry which is preliminary data.</text>
</comment>
<keyword evidence="2" id="KW-1185">Reference proteome</keyword>
<dbReference type="InterPro" id="IPR021317">
    <property type="entry name" value="DUF2917"/>
</dbReference>
<proteinExistence type="predicted"/>
<sequence length="99" mass="11019">MKAHTLSLSTPATRLWWAWLRGPAHPTPSPVLELGPQQPLLRLRLTHPARLRVLQGRLWLTCSGQIEDHWLALDDTLLLPAGADLLLSAEPQALLLLGR</sequence>
<dbReference type="EMBL" id="JBIGHZ010000001">
    <property type="protein sequence ID" value="MFG6446642.1"/>
    <property type="molecule type" value="Genomic_DNA"/>
</dbReference>
<organism evidence="1 2">
    <name type="scientific">Roseateles rivi</name>
    <dbReference type="NCBI Taxonomy" id="3299028"/>
    <lineage>
        <taxon>Bacteria</taxon>
        <taxon>Pseudomonadati</taxon>
        <taxon>Pseudomonadota</taxon>
        <taxon>Betaproteobacteria</taxon>
        <taxon>Burkholderiales</taxon>
        <taxon>Sphaerotilaceae</taxon>
        <taxon>Roseateles</taxon>
    </lineage>
</organism>
<protein>
    <submittedName>
        <fullName evidence="1">DUF2917 domain-containing protein</fullName>
    </submittedName>
</protein>
<dbReference type="RefSeq" id="WP_394457686.1">
    <property type="nucleotide sequence ID" value="NZ_JBIGHZ010000001.1"/>
</dbReference>
<dbReference type="Pfam" id="PF11142">
    <property type="entry name" value="DUF2917"/>
    <property type="match status" value="1"/>
</dbReference>
<reference evidence="1 2" key="1">
    <citation type="submission" date="2024-08" db="EMBL/GenBank/DDBJ databases">
        <authorList>
            <person name="Lu H."/>
        </authorList>
    </citation>
    <scope>NUCLEOTIDE SEQUENCE [LARGE SCALE GENOMIC DNA]</scope>
    <source>
        <strain evidence="1 2">BYS180W</strain>
    </source>
</reference>
<evidence type="ECO:0000313" key="1">
    <source>
        <dbReference type="EMBL" id="MFG6446642.1"/>
    </source>
</evidence>
<name>A0ABW7FQQ0_9BURK</name>